<dbReference type="GO" id="GO:0030964">
    <property type="term" value="C:NADH dehydrogenase complex"/>
    <property type="evidence" value="ECO:0007669"/>
    <property type="project" value="TreeGrafter"/>
</dbReference>
<feature type="transmembrane region" description="Helical" evidence="9">
    <location>
        <begin position="58"/>
        <end position="82"/>
    </location>
</feature>
<comment type="function">
    <text evidence="9">Core subunit of the mitochondrial membrane respiratory chain NADH dehydrogenase (Complex I) which catalyzes electron transfer from NADH through the respiratory chain, using ubiquinone as an electron acceptor. Essential for the catalytic activity of complex I.</text>
</comment>
<dbReference type="PANTHER" id="PTHR11058:SF9">
    <property type="entry name" value="NADH-UBIQUINONE OXIDOREDUCTASE CHAIN 3"/>
    <property type="match status" value="1"/>
</dbReference>
<evidence type="ECO:0000256" key="5">
    <source>
        <dbReference type="ARBA" id="ARBA00022692"/>
    </source>
</evidence>
<dbReference type="InterPro" id="IPR038430">
    <property type="entry name" value="NDAH_ubi_oxred_su3_sf"/>
</dbReference>
<keyword evidence="9 10" id="KW-0496">Mitochondrion</keyword>
<comment type="catalytic activity">
    <reaction evidence="8 9">
        <text>a ubiquinone + NADH + 5 H(+)(in) = a ubiquinol + NAD(+) + 4 H(+)(out)</text>
        <dbReference type="Rhea" id="RHEA:29091"/>
        <dbReference type="Rhea" id="RHEA-COMP:9565"/>
        <dbReference type="Rhea" id="RHEA-COMP:9566"/>
        <dbReference type="ChEBI" id="CHEBI:15378"/>
        <dbReference type="ChEBI" id="CHEBI:16389"/>
        <dbReference type="ChEBI" id="CHEBI:17976"/>
        <dbReference type="ChEBI" id="CHEBI:57540"/>
        <dbReference type="ChEBI" id="CHEBI:57945"/>
        <dbReference type="EC" id="7.1.1.2"/>
    </reaction>
</comment>
<evidence type="ECO:0000256" key="1">
    <source>
        <dbReference type="ARBA" id="ARBA00004370"/>
    </source>
</evidence>
<dbReference type="GO" id="GO:0008137">
    <property type="term" value="F:NADH dehydrogenase (ubiquinone) activity"/>
    <property type="evidence" value="ECO:0007669"/>
    <property type="project" value="UniProtKB-UniRule"/>
</dbReference>
<evidence type="ECO:0000256" key="9">
    <source>
        <dbReference type="RuleBase" id="RU003640"/>
    </source>
</evidence>
<feature type="transmembrane region" description="Helical" evidence="9">
    <location>
        <begin position="6"/>
        <end position="27"/>
    </location>
</feature>
<dbReference type="AlphaFoldDB" id="A0A343VUL6"/>
<name>A0A343VUL6_9CRUS</name>
<dbReference type="InterPro" id="IPR000440">
    <property type="entry name" value="NADH_UbQ/plastoQ_OxRdtase_su3"/>
</dbReference>
<organism evidence="10">
    <name type="scientific">Gammarus roeselii</name>
    <dbReference type="NCBI Taxonomy" id="1080772"/>
    <lineage>
        <taxon>Eukaryota</taxon>
        <taxon>Metazoa</taxon>
        <taxon>Ecdysozoa</taxon>
        <taxon>Arthropoda</taxon>
        <taxon>Crustacea</taxon>
        <taxon>Multicrustacea</taxon>
        <taxon>Malacostraca</taxon>
        <taxon>Eumalacostraca</taxon>
        <taxon>Peracarida</taxon>
        <taxon>Amphipoda</taxon>
        <taxon>Senticaudata</taxon>
        <taxon>Gammarida</taxon>
        <taxon>Gammaridira</taxon>
        <taxon>Gammaroidea</taxon>
        <taxon>Gammaridae</taxon>
        <taxon>Gammarus</taxon>
    </lineage>
</organism>
<dbReference type="EC" id="7.1.1.2" evidence="9"/>
<keyword evidence="5 9" id="KW-0812">Transmembrane</keyword>
<dbReference type="EMBL" id="MG779536">
    <property type="protein sequence ID" value="AVP50038.1"/>
    <property type="molecule type" value="Genomic_DNA"/>
</dbReference>
<evidence type="ECO:0000256" key="2">
    <source>
        <dbReference type="ARBA" id="ARBA00008472"/>
    </source>
</evidence>
<keyword evidence="4 9" id="KW-0813">Transport</keyword>
<keyword evidence="7 9" id="KW-0472">Membrane</keyword>
<reference evidence="10" key="1">
    <citation type="journal article" date="2018" name="Hydrobiologia">
        <title>The complete mitochondrial genome of Gammarus roeselii (Crustacea, Amphipoda): insights into mitogenome plasticity and evolution.</title>
        <authorList>
            <person name="Cormier A."/>
            <person name="Wattier R."/>
            <person name="Teixeira M."/>
            <person name="Rigaud T."/>
            <person name="Cordaux R."/>
        </authorList>
    </citation>
    <scope>NUCLEOTIDE SEQUENCE</scope>
</reference>
<geneLocation type="mitochondrion" evidence="10"/>
<keyword evidence="9" id="KW-0679">Respiratory chain</keyword>
<comment type="subcellular location">
    <subcellularLocation>
        <location evidence="1">Membrane</location>
    </subcellularLocation>
    <subcellularLocation>
        <location evidence="9">Mitochondrion membrane</location>
        <topology evidence="9">Multi-pass membrane protein</topology>
    </subcellularLocation>
</comment>
<feature type="transmembrane region" description="Helical" evidence="9">
    <location>
        <begin position="88"/>
        <end position="106"/>
    </location>
</feature>
<evidence type="ECO:0000256" key="4">
    <source>
        <dbReference type="ARBA" id="ARBA00022448"/>
    </source>
</evidence>
<accession>A0A343VUL6</accession>
<evidence type="ECO:0000256" key="6">
    <source>
        <dbReference type="ARBA" id="ARBA00022989"/>
    </source>
</evidence>
<protein>
    <recommendedName>
        <fullName evidence="3 9">NADH-ubiquinone oxidoreductase chain 3</fullName>
        <ecNumber evidence="9">7.1.1.2</ecNumber>
    </recommendedName>
</protein>
<keyword evidence="9" id="KW-0520">NAD</keyword>
<evidence type="ECO:0000256" key="7">
    <source>
        <dbReference type="ARBA" id="ARBA00023136"/>
    </source>
</evidence>
<proteinExistence type="inferred from homology"/>
<keyword evidence="9" id="KW-1278">Translocase</keyword>
<dbReference type="GO" id="GO:0031966">
    <property type="term" value="C:mitochondrial membrane"/>
    <property type="evidence" value="ECO:0007669"/>
    <property type="project" value="UniProtKB-SubCell"/>
</dbReference>
<gene>
    <name evidence="10" type="primary">nad3</name>
</gene>
<dbReference type="Pfam" id="PF00507">
    <property type="entry name" value="Oxidored_q4"/>
    <property type="match status" value="1"/>
</dbReference>
<comment type="similarity">
    <text evidence="2 9">Belongs to the complex I subunit 3 family.</text>
</comment>
<sequence length="117" mass="13219">MEMLIITLYFAISMAIAALLASLAWVAGMNSKNRNKLSPFECGFDPCKKARAPFSFRFFMVTILFLVFDVEIALILPLGILIKYSDPLMIMYTALILTLVITLGLLHEWNQGALNWQ</sequence>
<evidence type="ECO:0000256" key="8">
    <source>
        <dbReference type="ARBA" id="ARBA00049551"/>
    </source>
</evidence>
<evidence type="ECO:0000256" key="3">
    <source>
        <dbReference type="ARBA" id="ARBA00021007"/>
    </source>
</evidence>
<evidence type="ECO:0000313" key="10">
    <source>
        <dbReference type="EMBL" id="AVP50038.1"/>
    </source>
</evidence>
<keyword evidence="6 9" id="KW-1133">Transmembrane helix</keyword>
<dbReference type="PANTHER" id="PTHR11058">
    <property type="entry name" value="NADH-UBIQUINONE OXIDOREDUCTASE CHAIN 3"/>
    <property type="match status" value="1"/>
</dbReference>
<dbReference type="Gene3D" id="1.20.58.1610">
    <property type="entry name" value="NADH:ubiquinone/plastoquinone oxidoreductase, chain 3"/>
    <property type="match status" value="1"/>
</dbReference>
<keyword evidence="9" id="KW-0830">Ubiquinone</keyword>
<keyword evidence="9" id="KW-0249">Electron transport</keyword>